<dbReference type="EMBL" id="BAABFC010000001">
    <property type="protein sequence ID" value="GAA4493653.1"/>
    <property type="molecule type" value="Genomic_DNA"/>
</dbReference>
<gene>
    <name evidence="7" type="ORF">GCM10023095_04250</name>
</gene>
<keyword evidence="3" id="KW-0808">Transferase</keyword>
<evidence type="ECO:0000256" key="3">
    <source>
        <dbReference type="ARBA" id="ARBA00022679"/>
    </source>
</evidence>
<keyword evidence="8" id="KW-1185">Reference proteome</keyword>
<evidence type="ECO:0000256" key="2">
    <source>
        <dbReference type="ARBA" id="ARBA00022603"/>
    </source>
</evidence>
<dbReference type="PANTHER" id="PTHR10629:SF52">
    <property type="entry name" value="DNA (CYTOSINE-5)-METHYLTRANSFERASE 1"/>
    <property type="match status" value="1"/>
</dbReference>
<proteinExistence type="predicted"/>
<evidence type="ECO:0000313" key="7">
    <source>
        <dbReference type="EMBL" id="GAA4493653.1"/>
    </source>
</evidence>
<dbReference type="Pfam" id="PF00145">
    <property type="entry name" value="DNA_methylase"/>
    <property type="match status" value="3"/>
</dbReference>
<dbReference type="GO" id="GO:0008168">
    <property type="term" value="F:methyltransferase activity"/>
    <property type="evidence" value="ECO:0007669"/>
    <property type="project" value="UniProtKB-KW"/>
</dbReference>
<dbReference type="InterPro" id="IPR029063">
    <property type="entry name" value="SAM-dependent_MTases_sf"/>
</dbReference>
<evidence type="ECO:0000256" key="4">
    <source>
        <dbReference type="ARBA" id="ARBA00022691"/>
    </source>
</evidence>
<accession>A0ABP8PYT0</accession>
<organism evidence="7 8">
    <name type="scientific">Pseudaeromonas paramecii</name>
    <dbReference type="NCBI Taxonomy" id="2138166"/>
    <lineage>
        <taxon>Bacteria</taxon>
        <taxon>Pseudomonadati</taxon>
        <taxon>Pseudomonadota</taxon>
        <taxon>Gammaproteobacteria</taxon>
        <taxon>Aeromonadales</taxon>
        <taxon>Aeromonadaceae</taxon>
        <taxon>Pseudaeromonas</taxon>
    </lineage>
</organism>
<evidence type="ECO:0000256" key="6">
    <source>
        <dbReference type="ARBA" id="ARBA00047422"/>
    </source>
</evidence>
<dbReference type="InterPro" id="IPR001525">
    <property type="entry name" value="C5_MeTfrase"/>
</dbReference>
<evidence type="ECO:0000256" key="5">
    <source>
        <dbReference type="ARBA" id="ARBA00022747"/>
    </source>
</evidence>
<dbReference type="SUPFAM" id="SSF53335">
    <property type="entry name" value="S-adenosyl-L-methionine-dependent methyltransferases"/>
    <property type="match status" value="1"/>
</dbReference>
<keyword evidence="5" id="KW-0680">Restriction system</keyword>
<dbReference type="Gene3D" id="3.90.120.10">
    <property type="entry name" value="DNA Methylase, subunit A, domain 2"/>
    <property type="match status" value="1"/>
</dbReference>
<comment type="caution">
    <text evidence="7">The sequence shown here is derived from an EMBL/GenBank/DDBJ whole genome shotgun (WGS) entry which is preliminary data.</text>
</comment>
<evidence type="ECO:0000256" key="1">
    <source>
        <dbReference type="ARBA" id="ARBA00011975"/>
    </source>
</evidence>
<evidence type="ECO:0000313" key="8">
    <source>
        <dbReference type="Proteomes" id="UP001501321"/>
    </source>
</evidence>
<reference evidence="8" key="1">
    <citation type="journal article" date="2019" name="Int. J. Syst. Evol. Microbiol.">
        <title>The Global Catalogue of Microorganisms (GCM) 10K type strain sequencing project: providing services to taxonomists for standard genome sequencing and annotation.</title>
        <authorList>
            <consortium name="The Broad Institute Genomics Platform"/>
            <consortium name="The Broad Institute Genome Sequencing Center for Infectious Disease"/>
            <person name="Wu L."/>
            <person name="Ma J."/>
        </authorList>
    </citation>
    <scope>NUCLEOTIDE SEQUENCE [LARGE SCALE GENOMIC DNA]</scope>
    <source>
        <strain evidence="8">JCM 32226</strain>
    </source>
</reference>
<dbReference type="GO" id="GO:0032259">
    <property type="term" value="P:methylation"/>
    <property type="evidence" value="ECO:0007669"/>
    <property type="project" value="UniProtKB-KW"/>
</dbReference>
<dbReference type="Proteomes" id="UP001501321">
    <property type="component" value="Unassembled WGS sequence"/>
</dbReference>
<keyword evidence="2 7" id="KW-0489">Methyltransferase</keyword>
<comment type="catalytic activity">
    <reaction evidence="6">
        <text>a 2'-deoxycytidine in DNA + S-adenosyl-L-methionine = a 5-methyl-2'-deoxycytidine in DNA + S-adenosyl-L-homocysteine + H(+)</text>
        <dbReference type="Rhea" id="RHEA:13681"/>
        <dbReference type="Rhea" id="RHEA-COMP:11369"/>
        <dbReference type="Rhea" id="RHEA-COMP:11370"/>
        <dbReference type="ChEBI" id="CHEBI:15378"/>
        <dbReference type="ChEBI" id="CHEBI:57856"/>
        <dbReference type="ChEBI" id="CHEBI:59789"/>
        <dbReference type="ChEBI" id="CHEBI:85452"/>
        <dbReference type="ChEBI" id="CHEBI:85454"/>
        <dbReference type="EC" id="2.1.1.37"/>
    </reaction>
</comment>
<dbReference type="RefSeq" id="WP_345009578.1">
    <property type="nucleotide sequence ID" value="NZ_BAABFC010000001.1"/>
</dbReference>
<dbReference type="Gene3D" id="3.40.50.150">
    <property type="entry name" value="Vaccinia Virus protein VP39"/>
    <property type="match status" value="1"/>
</dbReference>
<keyword evidence="4" id="KW-0949">S-adenosyl-L-methionine</keyword>
<name>A0ABP8PYT0_9GAMM</name>
<dbReference type="PRINTS" id="PR00105">
    <property type="entry name" value="C5METTRFRASE"/>
</dbReference>
<dbReference type="InterPro" id="IPR050390">
    <property type="entry name" value="C5-Methyltransferase"/>
</dbReference>
<sequence>MKKRSTARNWHNTQYGLNWDEAMVVDLFCGGGGASTGLEMGLRRPVDLCINHNPAAISMHKANHPGAEHLETDIRGVCTIEATKGRPVWWLHASPDCTHHSQAAGGQPRKKAIRDLGWIVARWAGKKSPRVISMENVRQMMHWGPLIAKRDKETGRVIKLVEDDGKITKQVAAPGERVPVQQQFLIPDPRYMGRTWRRFVSTLESMGYQVETCVSPAANAGAPTTRERLYMIARNDGLPITWRPPQYHEAPKKGQKRWRPVADVIDWSIPCPSIFLTKEQAREFRVKRPLADATLKRIAIGIERYVLGTAEPFIVELANWSGLGVNPTSEPLRTITGYPKGGAFAVCSPVIALQFGASIGHSITAPLGTITAGGGGKSQLVAPVMVQANGGFNATPAHPVTRPATTITTTGSQQQLVTAMLAHLRNNMDCSGVDGPMPVITAGGQHHAVIEASLTGLSPEHEAGALRVAAFLMQYYSNGGQWSAADKPLNTITTKDRMALVTVIYQGQPYVIVDIGLRMLSPRELYRAQGFPDDYIIAHGHDGRRFTIAEQVKMVGNSVSPLPLAAMAEDNDPWRTPQSQEAAA</sequence>
<dbReference type="PANTHER" id="PTHR10629">
    <property type="entry name" value="CYTOSINE-SPECIFIC METHYLTRANSFERASE"/>
    <property type="match status" value="1"/>
</dbReference>
<protein>
    <recommendedName>
        <fullName evidence="1">DNA (cytosine-5-)-methyltransferase</fullName>
        <ecNumber evidence="1">2.1.1.37</ecNumber>
    </recommendedName>
</protein>
<dbReference type="EC" id="2.1.1.37" evidence="1"/>